<evidence type="ECO:0000256" key="6">
    <source>
        <dbReference type="PROSITE-ProRule" id="PRU00108"/>
    </source>
</evidence>
<gene>
    <name evidence="11" type="primary">hox11/13b</name>
</gene>
<evidence type="ECO:0000256" key="3">
    <source>
        <dbReference type="ARBA" id="ARBA00023125"/>
    </source>
</evidence>
<evidence type="ECO:0000313" key="10">
    <source>
        <dbReference type="Proteomes" id="UP000694865"/>
    </source>
</evidence>
<feature type="domain" description="Homeobox" evidence="8">
    <location>
        <begin position="151"/>
        <end position="211"/>
    </location>
</feature>
<keyword evidence="5 6" id="KW-0539">Nucleus</keyword>
<dbReference type="PROSITE" id="PS50071">
    <property type="entry name" value="HOMEOBOX_2"/>
    <property type="match status" value="1"/>
</dbReference>
<dbReference type="PROSITE" id="PS00027">
    <property type="entry name" value="HOMEOBOX_1"/>
    <property type="match status" value="1"/>
</dbReference>
<dbReference type="CTD" id="100303542"/>
<dbReference type="Gene3D" id="1.10.10.60">
    <property type="entry name" value="Homeodomain-like"/>
    <property type="match status" value="1"/>
</dbReference>
<dbReference type="SUPFAM" id="SSF46689">
    <property type="entry name" value="Homeodomain-like"/>
    <property type="match status" value="1"/>
</dbReference>
<dbReference type="AlphaFoldDB" id="A0FDP8"/>
<dbReference type="InterPro" id="IPR009057">
    <property type="entry name" value="Homeodomain-like_sf"/>
</dbReference>
<accession>A0FDP8</accession>
<dbReference type="InterPro" id="IPR017970">
    <property type="entry name" value="Homeobox_CS"/>
</dbReference>
<evidence type="ECO:0000256" key="2">
    <source>
        <dbReference type="ARBA" id="ARBA00006317"/>
    </source>
</evidence>
<dbReference type="PRINTS" id="PR00024">
    <property type="entry name" value="HOMEOBOX"/>
</dbReference>
<evidence type="ECO:0000256" key="5">
    <source>
        <dbReference type="ARBA" id="ARBA00023242"/>
    </source>
</evidence>
<comment type="similarity">
    <text evidence="2">Belongs to the Abd-B homeobox family.</text>
</comment>
<reference evidence="11" key="2">
    <citation type="submission" date="2025-05" db="UniProtKB">
        <authorList>
            <consortium name="RefSeq"/>
        </authorList>
    </citation>
    <scope>IDENTIFICATION</scope>
</reference>
<keyword evidence="3 6" id="KW-0238">DNA-binding</keyword>
<evidence type="ECO:0000259" key="8">
    <source>
        <dbReference type="PROSITE" id="PS50071"/>
    </source>
</evidence>
<evidence type="ECO:0000313" key="9">
    <source>
        <dbReference type="EMBL" id="ABK00023.1"/>
    </source>
</evidence>
<dbReference type="Proteomes" id="UP000694865">
    <property type="component" value="Unplaced"/>
</dbReference>
<dbReference type="CDD" id="cd00086">
    <property type="entry name" value="homeodomain"/>
    <property type="match status" value="1"/>
</dbReference>
<dbReference type="EMBL" id="DQ985453">
    <property type="protein sequence ID" value="ABK00023.1"/>
    <property type="molecule type" value="mRNA"/>
</dbReference>
<dbReference type="PANTHER" id="PTHR45874">
    <property type="entry name" value="HOMEOBOX PROTEIN ABDOMINAL-B"/>
    <property type="match status" value="1"/>
</dbReference>
<dbReference type="GO" id="GO:0005634">
    <property type="term" value="C:nucleus"/>
    <property type="evidence" value="ECO:0007669"/>
    <property type="project" value="UniProtKB-SubCell"/>
</dbReference>
<sequence>MHASIQRDSCTDWFVDPKNSMDRYSSLLREKQTATDNYLSNAMASSNAVTSDQGSVFPCRYPQYYNNMDTTNANYNDTLPSWNSYDFNQSRQCLNTFQSPPIFNGGGAISQHTYGINPTNYGAHPASNYTGNVPGVTDVSNCSWLTTFTTTPRRTKRKPYTKMQIFELEQAFQNNMYLTRERRTKLSQQLSLSERQIKIWFQNRRMKLKKMTEREKLEEKELREHQAL</sequence>
<dbReference type="SMART" id="SM00389">
    <property type="entry name" value="HOX"/>
    <property type="match status" value="1"/>
</dbReference>
<feature type="DNA-binding region" description="Homeobox" evidence="6">
    <location>
        <begin position="153"/>
        <end position="212"/>
    </location>
</feature>
<name>A0FDP8_SACKO</name>
<evidence type="ECO:0000256" key="1">
    <source>
        <dbReference type="ARBA" id="ARBA00004123"/>
    </source>
</evidence>
<dbReference type="Pfam" id="PF00046">
    <property type="entry name" value="Homeodomain"/>
    <property type="match status" value="1"/>
</dbReference>
<organism evidence="9">
    <name type="scientific">Saccoglossus kowalevskii</name>
    <name type="common">Acorn worm</name>
    <dbReference type="NCBI Taxonomy" id="10224"/>
    <lineage>
        <taxon>Eukaryota</taxon>
        <taxon>Metazoa</taxon>
        <taxon>Hemichordata</taxon>
        <taxon>Enteropneusta</taxon>
        <taxon>Harrimaniidae</taxon>
        <taxon>Saccoglossus</taxon>
    </lineage>
</organism>
<comment type="subcellular location">
    <subcellularLocation>
        <location evidence="1 6 7">Nucleus</location>
    </subcellularLocation>
</comment>
<dbReference type="InterPro" id="IPR046333">
    <property type="entry name" value="HXA10/ABDB-like"/>
</dbReference>
<dbReference type="InterPro" id="IPR001356">
    <property type="entry name" value="HD"/>
</dbReference>
<evidence type="ECO:0000256" key="4">
    <source>
        <dbReference type="ARBA" id="ARBA00023155"/>
    </source>
</evidence>
<reference evidence="9 11" key="1">
    <citation type="journal article" date="2006" name="Integr. Comp. Biol.">
        <title>Hox gene expression in the hemichordate Saccoglossus kowalevskii and the evolution of deuterostome nervous systems.</title>
        <authorList>
            <person name="Aronowicz J."/>
            <person name="Lowe C.J."/>
        </authorList>
    </citation>
    <scope>NUCLEOTIDE SEQUENCE</scope>
</reference>
<dbReference type="GO" id="GO:0003677">
    <property type="term" value="F:DNA binding"/>
    <property type="evidence" value="ECO:0007669"/>
    <property type="project" value="UniProtKB-UniRule"/>
</dbReference>
<dbReference type="GeneID" id="100303542"/>
<dbReference type="RefSeq" id="NP_001158414.1">
    <property type="nucleotide sequence ID" value="NM_001164942.1"/>
</dbReference>
<keyword evidence="4 6" id="KW-0371">Homeobox</keyword>
<proteinExistence type="evidence at transcript level"/>
<protein>
    <submittedName>
        <fullName evidence="11">Homeobox 11/13b</fullName>
    </submittedName>
    <submittedName>
        <fullName evidence="9">Hox 11/13b</fullName>
    </submittedName>
</protein>
<dbReference type="OrthoDB" id="6159439at2759"/>
<evidence type="ECO:0000256" key="7">
    <source>
        <dbReference type="RuleBase" id="RU000682"/>
    </source>
</evidence>
<dbReference type="KEGG" id="sko:100303542"/>
<dbReference type="PANTHER" id="PTHR45874:SF8">
    <property type="entry name" value="PROTEIN CBG23031"/>
    <property type="match status" value="1"/>
</dbReference>
<evidence type="ECO:0000313" key="11">
    <source>
        <dbReference type="RefSeq" id="NP_001158414.1"/>
    </source>
</evidence>
<dbReference type="InterPro" id="IPR020479">
    <property type="entry name" value="HD_metazoa"/>
</dbReference>
<dbReference type="GO" id="GO:0000981">
    <property type="term" value="F:DNA-binding transcription factor activity, RNA polymerase II-specific"/>
    <property type="evidence" value="ECO:0007669"/>
    <property type="project" value="InterPro"/>
</dbReference>
<keyword evidence="10" id="KW-1185">Reference proteome</keyword>